<feature type="domain" description="Putative zinc-finger" evidence="10">
    <location>
        <begin position="204"/>
        <end position="237"/>
    </location>
</feature>
<dbReference type="EMBL" id="CP123967">
    <property type="protein sequence ID" value="WGT46712.1"/>
    <property type="molecule type" value="Genomic_DNA"/>
</dbReference>
<feature type="compositionally biased region" description="Pro residues" evidence="6">
    <location>
        <begin position="460"/>
        <end position="492"/>
    </location>
</feature>
<keyword evidence="7" id="KW-0472">Membrane</keyword>
<evidence type="ECO:0000259" key="8">
    <source>
        <dbReference type="Pfam" id="PF04542"/>
    </source>
</evidence>
<proteinExistence type="inferred from homology"/>
<dbReference type="InterPro" id="IPR013325">
    <property type="entry name" value="RNA_pol_sigma_r2"/>
</dbReference>
<evidence type="ECO:0000256" key="3">
    <source>
        <dbReference type="ARBA" id="ARBA00023082"/>
    </source>
</evidence>
<dbReference type="InterPro" id="IPR039425">
    <property type="entry name" value="RNA_pol_sigma-70-like"/>
</dbReference>
<sequence>MSTRQRPATTAATFDRARADGRSDEELLSLSRAGDHEAFTTLFYRHHASAVRVARGTTNRLDPEDLTAEAFSRTWRTIQGGGGPRRDLGPYLHTTIRNLAATWGRRSREVPTDDEVLELASGEVSFDEAMADHELVTDAFRTLPKRWQSVLWRVEVEGQSAAEVARDLGLTPNAASVLTRRAREGLAKAWLQAQVDTRSRRRECQWALQRIGSHVRASLPAAQLARMDEHLGECENCSRANRRIAGLGSTLRLVAVLAGGSAVGLLAFGVLAPPTAQAAQAPGPSSGASAAAHTAASVIMSPIGAVASVAILAATAVALVAVGSGGGSTDAAGPDQRRAPVPAAASASASTAVFESGSRSPSPAVHEEPSTTAPIVESTPWPVIEPTTPPALIRPTSRATDVPTVVPTVATTRSTPSTQPTPSATADSSPPPTETPSQVEPTMPETTPPLFIPAPERPDSPTPSPTPEPSPEPSPEPTPEPTVTPTPDPTVTPTPTQTCLVIIGPICIAFGS</sequence>
<keyword evidence="7" id="KW-1133">Transmembrane helix</keyword>
<name>A0ABY8PW60_9ACTN</name>
<dbReference type="Proteomes" id="UP001244136">
    <property type="component" value="Chromosome"/>
</dbReference>
<dbReference type="InterPro" id="IPR027383">
    <property type="entry name" value="Znf_put"/>
</dbReference>
<dbReference type="NCBIfam" id="TIGR02937">
    <property type="entry name" value="sigma70-ECF"/>
    <property type="match status" value="1"/>
</dbReference>
<keyword evidence="7" id="KW-0812">Transmembrane</keyword>
<dbReference type="SUPFAM" id="SSF88659">
    <property type="entry name" value="Sigma3 and sigma4 domains of RNA polymerase sigma factors"/>
    <property type="match status" value="1"/>
</dbReference>
<dbReference type="InterPro" id="IPR014284">
    <property type="entry name" value="RNA_pol_sigma-70_dom"/>
</dbReference>
<dbReference type="Pfam" id="PF08281">
    <property type="entry name" value="Sigma70_r4_2"/>
    <property type="match status" value="1"/>
</dbReference>
<evidence type="ECO:0000259" key="9">
    <source>
        <dbReference type="Pfam" id="PF08281"/>
    </source>
</evidence>
<evidence type="ECO:0000313" key="12">
    <source>
        <dbReference type="Proteomes" id="UP001244136"/>
    </source>
</evidence>
<keyword evidence="3" id="KW-0731">Sigma factor</keyword>
<feature type="compositionally biased region" description="Low complexity" evidence="6">
    <location>
        <begin position="398"/>
        <end position="428"/>
    </location>
</feature>
<accession>A0ABY8PW60</accession>
<keyword evidence="5" id="KW-0804">Transcription</keyword>
<feature type="compositionally biased region" description="Low complexity" evidence="6">
    <location>
        <begin position="339"/>
        <end position="353"/>
    </location>
</feature>
<dbReference type="Pfam" id="PF13490">
    <property type="entry name" value="zf-HC2"/>
    <property type="match status" value="1"/>
</dbReference>
<dbReference type="InterPro" id="IPR007627">
    <property type="entry name" value="RNA_pol_sigma70_r2"/>
</dbReference>
<dbReference type="SUPFAM" id="SSF88946">
    <property type="entry name" value="Sigma2 domain of RNA polymerase sigma factors"/>
    <property type="match status" value="1"/>
</dbReference>
<dbReference type="PRINTS" id="PR01217">
    <property type="entry name" value="PRICHEXTENSN"/>
</dbReference>
<dbReference type="RefSeq" id="WP_281144473.1">
    <property type="nucleotide sequence ID" value="NZ_CP123967.1"/>
</dbReference>
<gene>
    <name evidence="11" type="ORF">QH948_11295</name>
</gene>
<dbReference type="InterPro" id="IPR036388">
    <property type="entry name" value="WH-like_DNA-bd_sf"/>
</dbReference>
<evidence type="ECO:0000256" key="6">
    <source>
        <dbReference type="SAM" id="MobiDB-lite"/>
    </source>
</evidence>
<keyword evidence="12" id="KW-1185">Reference proteome</keyword>
<comment type="similarity">
    <text evidence="1">Belongs to the sigma-70 factor family. ECF subfamily.</text>
</comment>
<feature type="domain" description="RNA polymerase sigma factor 70 region 4 type 2" evidence="9">
    <location>
        <begin position="134"/>
        <end position="184"/>
    </location>
</feature>
<evidence type="ECO:0000313" key="11">
    <source>
        <dbReference type="EMBL" id="WGT46712.1"/>
    </source>
</evidence>
<feature type="transmembrane region" description="Helical" evidence="7">
    <location>
        <begin position="292"/>
        <end position="322"/>
    </location>
</feature>
<dbReference type="Gene3D" id="1.10.1740.10">
    <property type="match status" value="1"/>
</dbReference>
<dbReference type="InterPro" id="IPR013249">
    <property type="entry name" value="RNA_pol_sigma70_r4_t2"/>
</dbReference>
<organism evidence="11 12">
    <name type="scientific">Tessaracoccus lacteus</name>
    <dbReference type="NCBI Taxonomy" id="3041766"/>
    <lineage>
        <taxon>Bacteria</taxon>
        <taxon>Bacillati</taxon>
        <taxon>Actinomycetota</taxon>
        <taxon>Actinomycetes</taxon>
        <taxon>Propionibacteriales</taxon>
        <taxon>Propionibacteriaceae</taxon>
        <taxon>Tessaracoccus</taxon>
    </lineage>
</organism>
<feature type="transmembrane region" description="Helical" evidence="7">
    <location>
        <begin position="251"/>
        <end position="272"/>
    </location>
</feature>
<dbReference type="PANTHER" id="PTHR43133">
    <property type="entry name" value="RNA POLYMERASE ECF-TYPE SIGMA FACTO"/>
    <property type="match status" value="1"/>
</dbReference>
<dbReference type="InterPro" id="IPR013324">
    <property type="entry name" value="RNA_pol_sigma_r3/r4-like"/>
</dbReference>
<dbReference type="PANTHER" id="PTHR43133:SF8">
    <property type="entry name" value="RNA POLYMERASE SIGMA FACTOR HI_1459-RELATED"/>
    <property type="match status" value="1"/>
</dbReference>
<dbReference type="Pfam" id="PF04542">
    <property type="entry name" value="Sigma70_r2"/>
    <property type="match status" value="1"/>
</dbReference>
<feature type="region of interest" description="Disordered" evidence="6">
    <location>
        <begin position="325"/>
        <end position="496"/>
    </location>
</feature>
<evidence type="ECO:0000256" key="1">
    <source>
        <dbReference type="ARBA" id="ARBA00010641"/>
    </source>
</evidence>
<feature type="domain" description="RNA polymerase sigma-70 region 2" evidence="8">
    <location>
        <begin position="43"/>
        <end position="107"/>
    </location>
</feature>
<keyword evidence="2" id="KW-0805">Transcription regulation</keyword>
<evidence type="ECO:0000259" key="10">
    <source>
        <dbReference type="Pfam" id="PF13490"/>
    </source>
</evidence>
<evidence type="ECO:0000256" key="2">
    <source>
        <dbReference type="ARBA" id="ARBA00023015"/>
    </source>
</evidence>
<evidence type="ECO:0000256" key="5">
    <source>
        <dbReference type="ARBA" id="ARBA00023163"/>
    </source>
</evidence>
<keyword evidence="4" id="KW-0238">DNA-binding</keyword>
<reference evidence="11 12" key="1">
    <citation type="journal article" date="2008" name="Int. J. Syst. Evol. Microbiol.">
        <title>Tessaracoccus flavescens sp. nov., isolated from marine sediment.</title>
        <authorList>
            <person name="Lee D.W."/>
            <person name="Lee S.D."/>
        </authorList>
    </citation>
    <scope>NUCLEOTIDE SEQUENCE [LARGE SCALE GENOMIC DNA]</scope>
    <source>
        <strain evidence="11 12">T21</strain>
    </source>
</reference>
<evidence type="ECO:0000256" key="4">
    <source>
        <dbReference type="ARBA" id="ARBA00023125"/>
    </source>
</evidence>
<evidence type="ECO:0000256" key="7">
    <source>
        <dbReference type="SAM" id="Phobius"/>
    </source>
</evidence>
<protein>
    <submittedName>
        <fullName evidence="11">Sigma-70 family RNA polymerase sigma factor</fullName>
    </submittedName>
</protein>
<dbReference type="Gene3D" id="1.10.10.10">
    <property type="entry name" value="Winged helix-like DNA-binding domain superfamily/Winged helix DNA-binding domain"/>
    <property type="match status" value="1"/>
</dbReference>